<name>A0A1S2LYQ9_9BACI</name>
<dbReference type="AlphaFoldDB" id="A0A1S2LYQ9"/>
<dbReference type="EMBL" id="MLQR01000001">
    <property type="protein sequence ID" value="OIJ17618.1"/>
    <property type="molecule type" value="Genomic_DNA"/>
</dbReference>
<proteinExistence type="predicted"/>
<dbReference type="InterPro" id="IPR002560">
    <property type="entry name" value="Transposase_DDE"/>
</dbReference>
<gene>
    <name evidence="2" type="ORF">BKP37_03790</name>
</gene>
<evidence type="ECO:0000259" key="1">
    <source>
        <dbReference type="Pfam" id="PF01610"/>
    </source>
</evidence>
<keyword evidence="3" id="KW-1185">Reference proteome</keyword>
<sequence length="173" mass="20510">MLKKTRYLWLKNSQNLSQYQQEKLMKLKDSHLNTAKAYRLRLALQGLWSTSQLFSGWYFDDWYNWAIRSRLEPMVEVARSLKKHEKGILRWFTSRMTNGLLEGINSLVQASKRKARGYRSIENFIAMIYATANKFKYETLVKVEKITRLLFFMKSCVPIEISEEPNLRGKVLC</sequence>
<dbReference type="PANTHER" id="PTHR33498:SF1">
    <property type="entry name" value="TRANSPOSASE FOR INSERTION SEQUENCE ELEMENT IS1557"/>
    <property type="match status" value="1"/>
</dbReference>
<organism evidence="2 3">
    <name type="scientific">Anaerobacillus alkalilacustris</name>
    <dbReference type="NCBI Taxonomy" id="393763"/>
    <lineage>
        <taxon>Bacteria</taxon>
        <taxon>Bacillati</taxon>
        <taxon>Bacillota</taxon>
        <taxon>Bacilli</taxon>
        <taxon>Bacillales</taxon>
        <taxon>Bacillaceae</taxon>
        <taxon>Anaerobacillus</taxon>
    </lineage>
</organism>
<dbReference type="PANTHER" id="PTHR33498">
    <property type="entry name" value="TRANSPOSASE FOR INSERTION SEQUENCE ELEMENT IS1557"/>
    <property type="match status" value="1"/>
</dbReference>
<dbReference type="InterPro" id="IPR047951">
    <property type="entry name" value="Transpos_ISL3"/>
</dbReference>
<dbReference type="Pfam" id="PF01610">
    <property type="entry name" value="DDE_Tnp_ISL3"/>
    <property type="match status" value="1"/>
</dbReference>
<comment type="caution">
    <text evidence="2">The sequence shown here is derived from an EMBL/GenBank/DDBJ whole genome shotgun (WGS) entry which is preliminary data.</text>
</comment>
<protein>
    <recommendedName>
        <fullName evidence="1">Transposase IS204/IS1001/IS1096/IS1165 DDE domain-containing protein</fullName>
    </recommendedName>
</protein>
<evidence type="ECO:0000313" key="2">
    <source>
        <dbReference type="EMBL" id="OIJ17618.1"/>
    </source>
</evidence>
<evidence type="ECO:0000313" key="3">
    <source>
        <dbReference type="Proteomes" id="UP000179524"/>
    </source>
</evidence>
<accession>A0A1S2LYQ9</accession>
<feature type="domain" description="Transposase IS204/IS1001/IS1096/IS1165 DDE" evidence="1">
    <location>
        <begin position="2"/>
        <end position="128"/>
    </location>
</feature>
<reference evidence="2 3" key="1">
    <citation type="submission" date="2016-10" db="EMBL/GenBank/DDBJ databases">
        <title>Draft genome sequences of four alkaliphilic bacteria belonging to the Anaerobacillus genus.</title>
        <authorList>
            <person name="Bassil N.M."/>
            <person name="Lloyd J.R."/>
        </authorList>
    </citation>
    <scope>NUCLEOTIDE SEQUENCE [LARGE SCALE GENOMIC DNA]</scope>
    <source>
        <strain evidence="2 3">DSM 18345</strain>
    </source>
</reference>
<dbReference type="Proteomes" id="UP000179524">
    <property type="component" value="Unassembled WGS sequence"/>
</dbReference>